<gene>
    <name evidence="1" type="ORF">GURKE_05170</name>
</gene>
<reference evidence="1" key="1">
    <citation type="submission" date="2022-04" db="EMBL/GenBank/DDBJ databases">
        <authorList>
            <person name="Friedrich I."/>
            <person name="Schneider D."/>
            <person name="Poehlein A."/>
            <person name="Hertel R."/>
            <person name="Daniel R."/>
        </authorList>
    </citation>
    <scope>NUCLEOTIDE SEQUENCE</scope>
</reference>
<evidence type="ECO:0000313" key="2">
    <source>
        <dbReference type="Proteomes" id="UP001055634"/>
    </source>
</evidence>
<protein>
    <submittedName>
        <fullName evidence="1">Uncharacterized protein</fullName>
    </submittedName>
</protein>
<proteinExistence type="predicted"/>
<accession>A0A9E7SQZ5</accession>
<name>A0A9E7SQZ5_9CAUD</name>
<dbReference type="Proteomes" id="UP001055634">
    <property type="component" value="Segment"/>
</dbReference>
<keyword evidence="2" id="KW-1185">Reference proteome</keyword>
<dbReference type="EMBL" id="ON529850">
    <property type="protein sequence ID" value="UTC28519.1"/>
    <property type="molecule type" value="Genomic_DNA"/>
</dbReference>
<sequence>MSQQYVVGTNVPGYLPEEAPAGPMDWLDAVQTLRANLDADLDAVLETADTDPDYVTWLENSLQTVLIDADLETDRPDEQPQGVEVTFIDRVYFIAPEGA</sequence>
<organism evidence="1 2">
    <name type="scientific">Brevundimonas phage vB_BpoS-Gurke</name>
    <dbReference type="NCBI Taxonomy" id="2948599"/>
    <lineage>
        <taxon>Viruses</taxon>
        <taxon>Duplodnaviria</taxon>
        <taxon>Heunggongvirae</taxon>
        <taxon>Uroviricota</taxon>
        <taxon>Caudoviricetes</taxon>
        <taxon>Jeanschmidtviridae</taxon>
        <taxon>Kikimoravirus</taxon>
        <taxon>Kikimoravirus gurke</taxon>
    </lineage>
</organism>
<evidence type="ECO:0000313" key="1">
    <source>
        <dbReference type="EMBL" id="UTC28519.1"/>
    </source>
</evidence>